<comment type="subunit">
    <text evidence="6">Part of the FGAM synthase complex composed of 1 PurL, 1 PurQ and 2 PurS subunits.</text>
</comment>
<comment type="function">
    <text evidence="6">Part of the phosphoribosylformylglycinamidine synthase complex involved in the purines biosynthetic pathway. Catalyzes the ATP-dependent conversion of formylglycinamide ribonucleotide (FGAR) and glutamine to yield formylglycinamidine ribonucleotide (FGAM) and glutamate. The FGAM synthase complex is composed of three subunits. PurQ produces an ammonia molecule by converting glutamine to glutamate. PurL transfers the ammonia molecule to FGAR to form FGAM in an ATP-dependent manner. PurS interacts with PurQ and PurL and is thought to assist in the transfer of the ammonia molecule from PurQ to PurL.</text>
</comment>
<dbReference type="GO" id="GO:0004642">
    <property type="term" value="F:phosphoribosylformylglycinamidine synthase activity"/>
    <property type="evidence" value="ECO:0007669"/>
    <property type="project" value="UniProtKB-UniRule"/>
</dbReference>
<protein>
    <recommendedName>
        <fullName evidence="6">Phosphoribosylformylglycinamidine synthase subunit PurS</fullName>
        <shortName evidence="6">FGAM synthase</shortName>
        <ecNumber evidence="6">6.3.5.3</ecNumber>
    </recommendedName>
    <alternativeName>
        <fullName evidence="6">Formylglycinamide ribonucleotide amidotransferase subunit III</fullName>
        <shortName evidence="6">FGAR amidotransferase III</shortName>
        <shortName evidence="6">FGAR-AT III</shortName>
    </alternativeName>
    <alternativeName>
        <fullName evidence="6">Phosphoribosylformylglycinamidine synthase subunit III</fullName>
    </alternativeName>
</protein>
<dbReference type="InterPro" id="IPR036604">
    <property type="entry name" value="PurS-like_sf"/>
</dbReference>
<comment type="pathway">
    <text evidence="6">Purine metabolism; IMP biosynthesis via de novo pathway; 5-amino-1-(5-phospho-D-ribosyl)imidazole from N(2)-formyl-N(1)-(5-phospho-D-ribosyl)glycinamide: step 1/2.</text>
</comment>
<organism evidence="7">
    <name type="scientific">uncultured marine group II/III euryarchaeote AD1000_61_A07</name>
    <dbReference type="NCBI Taxonomy" id="1457792"/>
    <lineage>
        <taxon>Archaea</taxon>
        <taxon>Methanobacteriati</taxon>
        <taxon>Methanobacteriota</taxon>
        <taxon>environmental samples</taxon>
    </lineage>
</organism>
<dbReference type="PANTHER" id="PTHR34696:SF1">
    <property type="entry name" value="PHOSPHORIBOSYLFORMYLGLYCINAMIDINE SYNTHASE SUBUNIT PURS"/>
    <property type="match status" value="1"/>
</dbReference>
<comment type="catalytic activity">
    <reaction evidence="6">
        <text>N(2)-formyl-N(1)-(5-phospho-beta-D-ribosyl)glycinamide + L-glutamine + ATP + H2O = 2-formamido-N(1)-(5-O-phospho-beta-D-ribosyl)acetamidine + L-glutamate + ADP + phosphate + H(+)</text>
        <dbReference type="Rhea" id="RHEA:17129"/>
        <dbReference type="ChEBI" id="CHEBI:15377"/>
        <dbReference type="ChEBI" id="CHEBI:15378"/>
        <dbReference type="ChEBI" id="CHEBI:29985"/>
        <dbReference type="ChEBI" id="CHEBI:30616"/>
        <dbReference type="ChEBI" id="CHEBI:43474"/>
        <dbReference type="ChEBI" id="CHEBI:58359"/>
        <dbReference type="ChEBI" id="CHEBI:147286"/>
        <dbReference type="ChEBI" id="CHEBI:147287"/>
        <dbReference type="ChEBI" id="CHEBI:456216"/>
        <dbReference type="EC" id="6.3.5.3"/>
    </reaction>
</comment>
<dbReference type="NCBIfam" id="TIGR00302">
    <property type="entry name" value="phosphoribosylformylglycinamidine synthase subunit PurS"/>
    <property type="match status" value="1"/>
</dbReference>
<evidence type="ECO:0000313" key="7">
    <source>
        <dbReference type="EMBL" id="AIE95252.1"/>
    </source>
</evidence>
<dbReference type="Pfam" id="PF02700">
    <property type="entry name" value="PurS"/>
    <property type="match status" value="1"/>
</dbReference>
<dbReference type="InterPro" id="IPR003850">
    <property type="entry name" value="PurS"/>
</dbReference>
<dbReference type="GO" id="GO:0005737">
    <property type="term" value="C:cytoplasm"/>
    <property type="evidence" value="ECO:0007669"/>
    <property type="project" value="UniProtKB-SubCell"/>
</dbReference>
<keyword evidence="2 6" id="KW-0436">Ligase</keyword>
<keyword evidence="5 6" id="KW-0067">ATP-binding</keyword>
<evidence type="ECO:0000256" key="2">
    <source>
        <dbReference type="ARBA" id="ARBA00022598"/>
    </source>
</evidence>
<keyword evidence="1 6" id="KW-0963">Cytoplasm</keyword>
<evidence type="ECO:0000256" key="1">
    <source>
        <dbReference type="ARBA" id="ARBA00022490"/>
    </source>
</evidence>
<proteinExistence type="inferred from homology"/>
<dbReference type="HAMAP" id="MF_01926">
    <property type="entry name" value="PurS"/>
    <property type="match status" value="1"/>
</dbReference>
<name>A0A075G050_9EURY</name>
<gene>
    <name evidence="7" type="primary">purL</name>
    <name evidence="6" type="synonym">purS</name>
</gene>
<dbReference type="AlphaFoldDB" id="A0A075G050"/>
<keyword evidence="3 6" id="KW-0547">Nucleotide-binding</keyword>
<evidence type="ECO:0000256" key="6">
    <source>
        <dbReference type="HAMAP-Rule" id="MF_01926"/>
    </source>
</evidence>
<accession>A0A075G050</accession>
<dbReference type="Gene3D" id="3.30.1280.10">
    <property type="entry name" value="Phosphoribosylformylglycinamidine synthase subunit PurS"/>
    <property type="match status" value="1"/>
</dbReference>
<dbReference type="EC" id="6.3.5.3" evidence="6"/>
<dbReference type="UniPathway" id="UPA00074">
    <property type="reaction ID" value="UER00128"/>
</dbReference>
<dbReference type="GO" id="GO:0006189">
    <property type="term" value="P:'de novo' IMP biosynthetic process"/>
    <property type="evidence" value="ECO:0007669"/>
    <property type="project" value="UniProtKB-UniRule"/>
</dbReference>
<dbReference type="GO" id="GO:0005524">
    <property type="term" value="F:ATP binding"/>
    <property type="evidence" value="ECO:0007669"/>
    <property type="project" value="UniProtKB-UniRule"/>
</dbReference>
<keyword evidence="4 6" id="KW-0658">Purine biosynthesis</keyword>
<evidence type="ECO:0000256" key="5">
    <source>
        <dbReference type="ARBA" id="ARBA00022840"/>
    </source>
</evidence>
<dbReference type="EMBL" id="KF900445">
    <property type="protein sequence ID" value="AIE95252.1"/>
    <property type="molecule type" value="Genomic_DNA"/>
</dbReference>
<dbReference type="NCBIfam" id="NF004630">
    <property type="entry name" value="PRK05974.1"/>
    <property type="match status" value="1"/>
</dbReference>
<comment type="similarity">
    <text evidence="6">Belongs to the PurS family.</text>
</comment>
<reference evidence="7" key="1">
    <citation type="journal article" date="2014" name="Genome Biol. Evol.">
        <title>Pangenome evidence for extensive interdomain horizontal transfer affecting lineage core and shell genes in uncultured planktonic thaumarchaeota and euryarchaeota.</title>
        <authorList>
            <person name="Deschamps P."/>
            <person name="Zivanovic Y."/>
            <person name="Moreira D."/>
            <person name="Rodriguez-Valera F."/>
            <person name="Lopez-Garcia P."/>
        </authorList>
    </citation>
    <scope>NUCLEOTIDE SEQUENCE</scope>
</reference>
<comment type="subcellular location">
    <subcellularLocation>
        <location evidence="6">Cytoplasm</location>
    </subcellularLocation>
</comment>
<dbReference type="PANTHER" id="PTHR34696">
    <property type="entry name" value="PHOSPHORIBOSYLFORMYLGLYCINAMIDINE SYNTHASE SUBUNIT PURS"/>
    <property type="match status" value="1"/>
</dbReference>
<sequence>MVTELEIRVGLKEGVADPEGGNVEKALELLGFSQIEGVKSAKCYRITMDCDLDTAEKEAEKMCQRLLANPVVHDYSITVIN</sequence>
<dbReference type="SUPFAM" id="SSF82697">
    <property type="entry name" value="PurS-like"/>
    <property type="match status" value="1"/>
</dbReference>
<evidence type="ECO:0000256" key="4">
    <source>
        <dbReference type="ARBA" id="ARBA00022755"/>
    </source>
</evidence>
<evidence type="ECO:0000256" key="3">
    <source>
        <dbReference type="ARBA" id="ARBA00022741"/>
    </source>
</evidence>